<name>A0A142W172_9SPHN</name>
<evidence type="ECO:0000256" key="1">
    <source>
        <dbReference type="SAM" id="Phobius"/>
    </source>
</evidence>
<evidence type="ECO:0000313" key="3">
    <source>
        <dbReference type="Proteomes" id="UP000076234"/>
    </source>
</evidence>
<feature type="transmembrane region" description="Helical" evidence="1">
    <location>
        <begin position="6"/>
        <end position="35"/>
    </location>
</feature>
<evidence type="ECO:0008006" key="4">
    <source>
        <dbReference type="Google" id="ProtNLM"/>
    </source>
</evidence>
<dbReference type="RefSeq" id="WP_062901942.1">
    <property type="nucleotide sequence ID" value="NZ_CP013342.1"/>
</dbReference>
<gene>
    <name evidence="2" type="ORF">AOA14_11730</name>
</gene>
<feature type="transmembrane region" description="Helical" evidence="1">
    <location>
        <begin position="70"/>
        <end position="93"/>
    </location>
</feature>
<dbReference type="EMBL" id="CP013342">
    <property type="protein sequence ID" value="AMU95277.1"/>
    <property type="molecule type" value="Genomic_DNA"/>
</dbReference>
<evidence type="ECO:0000313" key="2">
    <source>
        <dbReference type="EMBL" id="AMU95277.1"/>
    </source>
</evidence>
<dbReference type="KEGG" id="ster:AOA14_11730"/>
<sequence>MTLFRLFLATCLVVIIAYTGVTIAHHGWNLLPVFFGDMAAMRWPGQFNLDFFCFLLLSGIWTAWRGHFSAVSLLLGLVAVFGGMLFLSLYLLWLSYRCRCDARAMLLGPVRAQG</sequence>
<dbReference type="Proteomes" id="UP000076234">
    <property type="component" value="Chromosome"/>
</dbReference>
<proteinExistence type="predicted"/>
<dbReference type="STRING" id="1219058.AOA14_11730"/>
<accession>A0A142W172</accession>
<dbReference type="AlphaFoldDB" id="A0A142W172"/>
<keyword evidence="1" id="KW-0472">Membrane</keyword>
<protein>
    <recommendedName>
        <fullName evidence="4">DUF2834 domain-containing protein</fullName>
    </recommendedName>
</protein>
<reference evidence="2 3" key="2">
    <citation type="journal article" date="2016" name="Genome Announc.">
        <title>Complete Genome Sequence of Sphingopyxis terrae Strain 203-1 (NBRC 111660), a Polyethylene Glycol Degrader.</title>
        <authorList>
            <person name="Ohtsubo Y."/>
            <person name="Nonoyama S."/>
            <person name="Nagata Y."/>
            <person name="Numata M."/>
            <person name="Tsuchikane K."/>
            <person name="Hosoyama A."/>
            <person name="Yamazoe A."/>
            <person name="Tsuda M."/>
            <person name="Fujita N."/>
            <person name="Kawai F."/>
        </authorList>
    </citation>
    <scope>NUCLEOTIDE SEQUENCE [LARGE SCALE GENOMIC DNA]</scope>
    <source>
        <strain evidence="2 3">203-1</strain>
    </source>
</reference>
<reference evidence="3" key="1">
    <citation type="submission" date="2015-11" db="EMBL/GenBank/DDBJ databases">
        <title>Complete genome sequence of a polyethylene glycol-degrading strain Sphingopyxis terrae strain 203-1 (NBRC 15098).</title>
        <authorList>
            <person name="Yoshiyuki O."/>
            <person name="Shouta N."/>
            <person name="Nagata Y."/>
            <person name="Numata M."/>
            <person name="Tsuchikane K."/>
            <person name="Hosoyama A."/>
            <person name="Yamazoe A."/>
            <person name="Tsuda M."/>
            <person name="Fujita N."/>
            <person name="Kawai F."/>
        </authorList>
    </citation>
    <scope>NUCLEOTIDE SEQUENCE [LARGE SCALE GENOMIC DNA]</scope>
    <source>
        <strain evidence="3">203-1</strain>
    </source>
</reference>
<keyword evidence="1" id="KW-0812">Transmembrane</keyword>
<keyword evidence="1" id="KW-1133">Transmembrane helix</keyword>
<organism evidence="2 3">
    <name type="scientific">Sphingopyxis terrae subsp. terrae NBRC 15098</name>
    <dbReference type="NCBI Taxonomy" id="1219058"/>
    <lineage>
        <taxon>Bacteria</taxon>
        <taxon>Pseudomonadati</taxon>
        <taxon>Pseudomonadota</taxon>
        <taxon>Alphaproteobacteria</taxon>
        <taxon>Sphingomonadales</taxon>
        <taxon>Sphingomonadaceae</taxon>
        <taxon>Sphingopyxis</taxon>
    </lineage>
</organism>